<evidence type="ECO:0000313" key="5">
    <source>
        <dbReference type="Proteomes" id="UP000761534"/>
    </source>
</evidence>
<reference evidence="4" key="1">
    <citation type="journal article" date="2019" name="G3 (Bethesda)">
        <title>Genome Assemblies of Two Rare Opportunistic Yeast Pathogens: Diutina rugosa (syn. Candida rugosa) and Trichomonascus ciferrii (syn. Candida ciferrii).</title>
        <authorList>
            <person name="Mixao V."/>
            <person name="Saus E."/>
            <person name="Hansen A.P."/>
            <person name="Lass-Florl C."/>
            <person name="Gabaldon T."/>
        </authorList>
    </citation>
    <scope>NUCLEOTIDE SEQUENCE</scope>
    <source>
        <strain evidence="4">CBS 4856</strain>
    </source>
</reference>
<dbReference type="PIRSF" id="PIRSF036510">
    <property type="entry name" value="PDH_fung"/>
    <property type="match status" value="1"/>
</dbReference>
<keyword evidence="2" id="KW-0057">Aromatic amino acid biosynthesis</keyword>
<keyword evidence="2" id="KW-0827">Tyrosine biosynthesis</keyword>
<dbReference type="InterPro" id="IPR012385">
    <property type="entry name" value="Prephenate_DH_fun"/>
</dbReference>
<dbReference type="EC" id="1.3.1.13" evidence="2"/>
<dbReference type="FunFam" id="1.10.3660.10:FF:000004">
    <property type="entry name" value="Prephenate dehydrogenase [NADP(+)]"/>
    <property type="match status" value="1"/>
</dbReference>
<keyword evidence="5" id="KW-1185">Reference proteome</keyword>
<dbReference type="AlphaFoldDB" id="A0A642UXV1"/>
<evidence type="ECO:0000256" key="2">
    <source>
        <dbReference type="PIRNR" id="PIRNR036510"/>
    </source>
</evidence>
<protein>
    <recommendedName>
        <fullName evidence="2">Prephenate dehydrogenase [NADP(+)]</fullName>
        <shortName evidence="2">PRDH</shortName>
        <ecNumber evidence="2">1.3.1.13</ecNumber>
    </recommendedName>
</protein>
<dbReference type="VEuPathDB" id="FungiDB:TRICI_004952"/>
<dbReference type="Gene3D" id="1.10.3660.10">
    <property type="entry name" value="6-phosphogluconate dehydrogenase C-terminal like domain"/>
    <property type="match status" value="2"/>
</dbReference>
<gene>
    <name evidence="4" type="ORF">TRICI_004952</name>
</gene>
<dbReference type="OrthoDB" id="5399569at2759"/>
<dbReference type="InterPro" id="IPR008927">
    <property type="entry name" value="6-PGluconate_DH-like_C_sf"/>
</dbReference>
<comment type="similarity">
    <text evidence="2">Belongs to the prephenate/arogenate dehydrogenase family.</text>
</comment>
<dbReference type="GO" id="GO:0008977">
    <property type="term" value="F:prephenate dehydrogenase (NAD+) activity"/>
    <property type="evidence" value="ECO:0007669"/>
    <property type="project" value="InterPro"/>
</dbReference>
<dbReference type="SUPFAM" id="SSF51735">
    <property type="entry name" value="NAD(P)-binding Rossmann-fold domains"/>
    <property type="match status" value="1"/>
</dbReference>
<accession>A0A642UXV1</accession>
<dbReference type="SUPFAM" id="SSF48179">
    <property type="entry name" value="6-phosphogluconate dehydrogenase C-terminal domain-like"/>
    <property type="match status" value="2"/>
</dbReference>
<dbReference type="InterPro" id="IPR003099">
    <property type="entry name" value="Prephen_DH"/>
</dbReference>
<proteinExistence type="inferred from homology"/>
<keyword evidence="2" id="KW-0521">NADP</keyword>
<dbReference type="PANTHER" id="PTHR21363">
    <property type="entry name" value="PREPHENATE DEHYDROGENASE"/>
    <property type="match status" value="1"/>
</dbReference>
<dbReference type="GO" id="GO:0006571">
    <property type="term" value="P:tyrosine biosynthetic process"/>
    <property type="evidence" value="ECO:0007669"/>
    <property type="project" value="UniProtKB-UniRule"/>
</dbReference>
<dbReference type="UniPathway" id="UPA00122">
    <property type="reaction ID" value="UER00962"/>
</dbReference>
<keyword evidence="1 2" id="KW-0560">Oxidoreductase</keyword>
<comment type="pathway">
    <text evidence="2">Amino-acid biosynthesis; L-tyrosine biosynthesis; (4-hydroxyphenyl)pyruvate from prephenate (NADP(+) route): step 1/1.</text>
</comment>
<evidence type="ECO:0000259" key="3">
    <source>
        <dbReference type="PROSITE" id="PS51176"/>
    </source>
</evidence>
<evidence type="ECO:0000313" key="4">
    <source>
        <dbReference type="EMBL" id="KAA8907661.1"/>
    </source>
</evidence>
<dbReference type="InterPro" id="IPR050812">
    <property type="entry name" value="Preph/Arog_dehydrog"/>
</dbReference>
<organism evidence="4 5">
    <name type="scientific">Trichomonascus ciferrii</name>
    <dbReference type="NCBI Taxonomy" id="44093"/>
    <lineage>
        <taxon>Eukaryota</taxon>
        <taxon>Fungi</taxon>
        <taxon>Dikarya</taxon>
        <taxon>Ascomycota</taxon>
        <taxon>Saccharomycotina</taxon>
        <taxon>Dipodascomycetes</taxon>
        <taxon>Dipodascales</taxon>
        <taxon>Trichomonascaceae</taxon>
        <taxon>Trichomonascus</taxon>
        <taxon>Trichomonascus ciferrii complex</taxon>
    </lineage>
</organism>
<dbReference type="PANTHER" id="PTHR21363:SF0">
    <property type="entry name" value="PREPHENATE DEHYDROGENASE [NADP(+)]"/>
    <property type="match status" value="1"/>
</dbReference>
<comment type="catalytic activity">
    <reaction evidence="2">
        <text>prephenate + NADP(+) = 3-(4-hydroxyphenyl)pyruvate + CO2 + NADPH</text>
        <dbReference type="Rhea" id="RHEA:21640"/>
        <dbReference type="ChEBI" id="CHEBI:16526"/>
        <dbReference type="ChEBI" id="CHEBI:29934"/>
        <dbReference type="ChEBI" id="CHEBI:36242"/>
        <dbReference type="ChEBI" id="CHEBI:57783"/>
        <dbReference type="ChEBI" id="CHEBI:58349"/>
        <dbReference type="EC" id="1.3.1.13"/>
    </reaction>
</comment>
<dbReference type="Gene3D" id="3.40.50.720">
    <property type="entry name" value="NAD(P)-binding Rossmann-like Domain"/>
    <property type="match status" value="1"/>
</dbReference>
<name>A0A642UXV1_9ASCO</name>
<sequence>MVELEKLQKEKSIGIIGLGDMGRLVNACDREVKYEDLKEEFKDNEKLQVLMNGHYVSRTSDYIIYAVEAENIDGIVKLYGPSTKMGAIVGGQTSCKAPEIAAFEKYLPPDVEIISCHSLHGPSVNPKGQPLALIKHRASDESFSFVESALSCLDSRHVYLTAQEHDKITADTQAVTHAAFIIMGTAWKANNQYPWTISRWLGGIENAKVNISLRIYSNKWHVYAGLAITNPSAQKQVLQYASSVTEIFKLMIESKRDELRERLHKARDSIFGSLNPSHSLLLTDEVLGRFSLNKSPPGGKTPNSHLSILAIVDSWYQLGINPYDHMICSTPLFRIWLGVVEHIFCSPGLLDECIDFAVGDTLFRRDDLEFVIAARNWSDVIRIGDFNLYREQFERVKEYFSPMFPEATAIGNEMLSTILKKTA</sequence>
<dbReference type="GO" id="GO:0070403">
    <property type="term" value="F:NAD+ binding"/>
    <property type="evidence" value="ECO:0007669"/>
    <property type="project" value="TreeGrafter"/>
</dbReference>
<dbReference type="InterPro" id="IPR036291">
    <property type="entry name" value="NAD(P)-bd_dom_sf"/>
</dbReference>
<dbReference type="PROSITE" id="PS51176">
    <property type="entry name" value="PDH_ADH"/>
    <property type="match status" value="1"/>
</dbReference>
<keyword evidence="2" id="KW-0028">Amino-acid biosynthesis</keyword>
<dbReference type="EMBL" id="SWFS01000376">
    <property type="protein sequence ID" value="KAA8907661.1"/>
    <property type="molecule type" value="Genomic_DNA"/>
</dbReference>
<dbReference type="FunFam" id="1.10.3660.10:FF:000002">
    <property type="entry name" value="Prephenate dehydrogenase [NADP(+)]"/>
    <property type="match status" value="1"/>
</dbReference>
<dbReference type="Proteomes" id="UP000761534">
    <property type="component" value="Unassembled WGS sequence"/>
</dbReference>
<evidence type="ECO:0000256" key="1">
    <source>
        <dbReference type="ARBA" id="ARBA00023002"/>
    </source>
</evidence>
<feature type="domain" description="Prephenate/arogenate dehydrogenase" evidence="3">
    <location>
        <begin position="11"/>
        <end position="281"/>
    </location>
</feature>
<comment type="caution">
    <text evidence="4">The sequence shown here is derived from an EMBL/GenBank/DDBJ whole genome shotgun (WGS) entry which is preliminary data.</text>
</comment>
<dbReference type="GO" id="GO:0004665">
    <property type="term" value="F:prephenate dehydrogenase (NADP+) activity"/>
    <property type="evidence" value="ECO:0007669"/>
    <property type="project" value="UniProtKB-UniRule"/>
</dbReference>